<proteinExistence type="predicted"/>
<evidence type="ECO:0000256" key="4">
    <source>
        <dbReference type="ARBA" id="ARBA00022553"/>
    </source>
</evidence>
<comment type="catalytic activity">
    <reaction evidence="1">
        <text>ATP + protein L-histidine = ADP + protein N-phospho-L-histidine.</text>
        <dbReference type="EC" id="2.7.13.3"/>
    </reaction>
</comment>
<keyword evidence="7 21" id="KW-0418">Kinase</keyword>
<dbReference type="InterPro" id="IPR005467">
    <property type="entry name" value="His_kinase_dom"/>
</dbReference>
<dbReference type="InterPro" id="IPR036097">
    <property type="entry name" value="HisK_dim/P_sf"/>
</dbReference>
<evidence type="ECO:0000256" key="12">
    <source>
        <dbReference type="ARBA" id="ARBA00068150"/>
    </source>
</evidence>
<evidence type="ECO:0000256" key="7">
    <source>
        <dbReference type="ARBA" id="ARBA00022777"/>
    </source>
</evidence>
<evidence type="ECO:0000256" key="5">
    <source>
        <dbReference type="ARBA" id="ARBA00022679"/>
    </source>
</evidence>
<keyword evidence="8" id="KW-0067">ATP-binding</keyword>
<evidence type="ECO:0000256" key="15">
    <source>
        <dbReference type="PROSITE-ProRule" id="PRU00169"/>
    </source>
</evidence>
<dbReference type="FunFam" id="1.10.287.130:FF:000002">
    <property type="entry name" value="Two-component osmosensing histidine kinase"/>
    <property type="match status" value="1"/>
</dbReference>
<dbReference type="PRINTS" id="PR00344">
    <property type="entry name" value="BCTRLSENSOR"/>
</dbReference>
<dbReference type="InterPro" id="IPR033417">
    <property type="entry name" value="CHASE8"/>
</dbReference>
<feature type="domain" description="Histidine kinase" evidence="17">
    <location>
        <begin position="282"/>
        <end position="504"/>
    </location>
</feature>
<dbReference type="InterPro" id="IPR003661">
    <property type="entry name" value="HisK_dim/P_dom"/>
</dbReference>
<dbReference type="Pfam" id="PF00072">
    <property type="entry name" value="Response_reg"/>
    <property type="match status" value="1"/>
</dbReference>
<dbReference type="Gene3D" id="3.40.50.2300">
    <property type="match status" value="1"/>
</dbReference>
<dbReference type="FunFam" id="3.30.565.10:FF:000010">
    <property type="entry name" value="Sensor histidine kinase RcsC"/>
    <property type="match status" value="1"/>
</dbReference>
<dbReference type="Proteomes" id="UP000270626">
    <property type="component" value="Unassembled WGS sequence"/>
</dbReference>
<evidence type="ECO:0000256" key="9">
    <source>
        <dbReference type="ARBA" id="ARBA00023012"/>
    </source>
</evidence>
<dbReference type="SMART" id="SM00304">
    <property type="entry name" value="HAMP"/>
    <property type="match status" value="1"/>
</dbReference>
<dbReference type="Gene3D" id="3.30.565.10">
    <property type="entry name" value="Histidine kinase-like ATPase, C-terminal domain"/>
    <property type="match status" value="1"/>
</dbReference>
<dbReference type="Gene3D" id="1.10.287.130">
    <property type="match status" value="1"/>
</dbReference>
<evidence type="ECO:0000256" key="16">
    <source>
        <dbReference type="SAM" id="Phobius"/>
    </source>
</evidence>
<reference evidence="21 22" key="1">
    <citation type="submission" date="2018-10" db="EMBL/GenBank/DDBJ databases">
        <title>Genomic Encyclopedia of Type Strains, Phase IV (KMG-IV): sequencing the most valuable type-strain genomes for metagenomic binning, comparative biology and taxonomic classification.</title>
        <authorList>
            <person name="Goeker M."/>
        </authorList>
    </citation>
    <scope>NUCLEOTIDE SEQUENCE [LARGE SCALE GENOMIC DNA]</scope>
    <source>
        <strain evidence="21 22">DSM 23841</strain>
    </source>
</reference>
<keyword evidence="16" id="KW-0472">Membrane</keyword>
<evidence type="ECO:0000313" key="22">
    <source>
        <dbReference type="Proteomes" id="UP000270626"/>
    </source>
</evidence>
<keyword evidence="16" id="KW-1133">Transmembrane helix</keyword>
<dbReference type="InterPro" id="IPR004358">
    <property type="entry name" value="Sig_transdc_His_kin-like_C"/>
</dbReference>
<comment type="function">
    <text evidence="10">Member of the two-component regulatory system BvgS/BvgA. Phosphorylates BvgA via a four-step phosphorelay in response to environmental signals.</text>
</comment>
<dbReference type="CDD" id="cd16922">
    <property type="entry name" value="HATPase_EvgS-ArcB-TorS-like"/>
    <property type="match status" value="1"/>
</dbReference>
<dbReference type="Pfam" id="PF00512">
    <property type="entry name" value="HisKA"/>
    <property type="match status" value="1"/>
</dbReference>
<evidence type="ECO:0000256" key="11">
    <source>
        <dbReference type="ARBA" id="ARBA00064003"/>
    </source>
</evidence>
<evidence type="ECO:0000259" key="17">
    <source>
        <dbReference type="PROSITE" id="PS50109"/>
    </source>
</evidence>
<dbReference type="CDD" id="cd17546">
    <property type="entry name" value="REC_hyHK_CKI1_RcsC-like"/>
    <property type="match status" value="1"/>
</dbReference>
<evidence type="ECO:0000256" key="1">
    <source>
        <dbReference type="ARBA" id="ARBA00000085"/>
    </source>
</evidence>
<dbReference type="InterPro" id="IPR036641">
    <property type="entry name" value="HPT_dom_sf"/>
</dbReference>
<evidence type="ECO:0000259" key="20">
    <source>
        <dbReference type="PROSITE" id="PS50894"/>
    </source>
</evidence>
<evidence type="ECO:0000256" key="2">
    <source>
        <dbReference type="ARBA" id="ARBA00004370"/>
    </source>
</evidence>
<dbReference type="InterPro" id="IPR001789">
    <property type="entry name" value="Sig_transdc_resp-reg_receiver"/>
</dbReference>
<name>A0A495WIA9_9RHOO</name>
<dbReference type="PROSITE" id="PS50885">
    <property type="entry name" value="HAMP"/>
    <property type="match status" value="1"/>
</dbReference>
<dbReference type="AlphaFoldDB" id="A0A495WIA9"/>
<evidence type="ECO:0000313" key="21">
    <source>
        <dbReference type="EMBL" id="RKT59598.1"/>
    </source>
</evidence>
<keyword evidence="9" id="KW-0902">Two-component regulatory system</keyword>
<dbReference type="PANTHER" id="PTHR45339">
    <property type="entry name" value="HYBRID SIGNAL TRANSDUCTION HISTIDINE KINASE J"/>
    <property type="match status" value="1"/>
</dbReference>
<keyword evidence="22" id="KW-1185">Reference proteome</keyword>
<keyword evidence="4 15" id="KW-0597">Phosphoprotein</keyword>
<dbReference type="SUPFAM" id="SSF55874">
    <property type="entry name" value="ATPase domain of HSP90 chaperone/DNA topoisomerase II/histidine kinase"/>
    <property type="match status" value="1"/>
</dbReference>
<feature type="transmembrane region" description="Helical" evidence="16">
    <location>
        <begin position="170"/>
        <end position="188"/>
    </location>
</feature>
<feature type="domain" description="HAMP" evidence="19">
    <location>
        <begin position="189"/>
        <end position="242"/>
    </location>
</feature>
<dbReference type="Pfam" id="PF02518">
    <property type="entry name" value="HATPase_c"/>
    <property type="match status" value="1"/>
</dbReference>
<evidence type="ECO:0000256" key="6">
    <source>
        <dbReference type="ARBA" id="ARBA00022741"/>
    </source>
</evidence>
<dbReference type="PROSITE" id="PS50110">
    <property type="entry name" value="RESPONSE_REGULATORY"/>
    <property type="match status" value="1"/>
</dbReference>
<feature type="transmembrane region" description="Helical" evidence="16">
    <location>
        <begin position="20"/>
        <end position="40"/>
    </location>
</feature>
<dbReference type="SMART" id="SM00387">
    <property type="entry name" value="HATPase_c"/>
    <property type="match status" value="1"/>
</dbReference>
<dbReference type="InterPro" id="IPR008207">
    <property type="entry name" value="Sig_transdc_His_kin_Hpt_dom"/>
</dbReference>
<dbReference type="InterPro" id="IPR036890">
    <property type="entry name" value="HATPase_C_sf"/>
</dbReference>
<dbReference type="OrthoDB" id="8552871at2"/>
<dbReference type="PANTHER" id="PTHR45339:SF5">
    <property type="entry name" value="HISTIDINE KINASE"/>
    <property type="match status" value="1"/>
</dbReference>
<dbReference type="InterPro" id="IPR003594">
    <property type="entry name" value="HATPase_dom"/>
</dbReference>
<evidence type="ECO:0000259" key="19">
    <source>
        <dbReference type="PROSITE" id="PS50885"/>
    </source>
</evidence>
<evidence type="ECO:0000256" key="13">
    <source>
        <dbReference type="ARBA" id="ARBA00070152"/>
    </source>
</evidence>
<feature type="modified residue" description="4-aspartylphosphate" evidence="15">
    <location>
        <position position="577"/>
    </location>
</feature>
<dbReference type="InterPro" id="IPR011006">
    <property type="entry name" value="CheY-like_superfamily"/>
</dbReference>
<dbReference type="PROSITE" id="PS50109">
    <property type="entry name" value="HIS_KIN"/>
    <property type="match status" value="1"/>
</dbReference>
<dbReference type="GO" id="GO:0005524">
    <property type="term" value="F:ATP binding"/>
    <property type="evidence" value="ECO:0007669"/>
    <property type="project" value="UniProtKB-KW"/>
</dbReference>
<dbReference type="Pfam" id="PF01627">
    <property type="entry name" value="Hpt"/>
    <property type="match status" value="1"/>
</dbReference>
<dbReference type="GO" id="GO:0000155">
    <property type="term" value="F:phosphorelay sensor kinase activity"/>
    <property type="evidence" value="ECO:0007669"/>
    <property type="project" value="InterPro"/>
</dbReference>
<dbReference type="Pfam" id="PF00672">
    <property type="entry name" value="HAMP"/>
    <property type="match status" value="1"/>
</dbReference>
<comment type="caution">
    <text evidence="21">The sequence shown here is derived from an EMBL/GenBank/DDBJ whole genome shotgun (WGS) entry which is preliminary data.</text>
</comment>
<dbReference type="SMART" id="SM00448">
    <property type="entry name" value="REC"/>
    <property type="match status" value="1"/>
</dbReference>
<dbReference type="CDD" id="cd06225">
    <property type="entry name" value="HAMP"/>
    <property type="match status" value="1"/>
</dbReference>
<dbReference type="GO" id="GO:0005886">
    <property type="term" value="C:plasma membrane"/>
    <property type="evidence" value="ECO:0007669"/>
    <property type="project" value="UniProtKB-SubCell"/>
</dbReference>
<dbReference type="SMART" id="SM00388">
    <property type="entry name" value="HisKA"/>
    <property type="match status" value="1"/>
</dbReference>
<dbReference type="EMBL" id="RBXP01000013">
    <property type="protein sequence ID" value="RKT59598.1"/>
    <property type="molecule type" value="Genomic_DNA"/>
</dbReference>
<dbReference type="RefSeq" id="WP_121457826.1">
    <property type="nucleotide sequence ID" value="NZ_RBXP01000013.1"/>
</dbReference>
<dbReference type="SUPFAM" id="SSF158472">
    <property type="entry name" value="HAMP domain-like"/>
    <property type="match status" value="1"/>
</dbReference>
<dbReference type="PROSITE" id="PS50894">
    <property type="entry name" value="HPT"/>
    <property type="match status" value="1"/>
</dbReference>
<comment type="subunit">
    <text evidence="11">At low DSF concentrations, interacts with RpfF.</text>
</comment>
<sequence>MSGQRLFAQLMPAPTIRNKLVALSFLFLLTVVGMVFVLVFTQQKHLLQSQWAGSMAAQARLLASNLQAATAFSDRREAARLLESLAVNPAIVAGRVMLADGSILGEYHRPGESSPAFPDGDESQLFADGYLLVREPIRLDGQTTAGGRIELQVSLAQYHTTMRQTINETALLLLLALTGALLLTRYVVGRLTAPLEKLDDLANRISHDALLDERIATQRSDEIGSLGQSFDRMLDSLQMRDRELANYRESLETMVARRTAELQQATAEARQASSAKSDFLARMSHEIRTPMNAIVGLSHMLVDSPLATQQREYLEQVVQSSESLLGIINDILDYSKIEAGSLTLEKAPFELAAVFRSVAGLFSLKARSKGLTLSFTGCEALPQRLQGDALRLSQVLINLVGNALKFTERGGITVTASRIAAADDARIGIAFTVDDSGIGISAEQLDKLFSPFSQADSSITRRFGGTGLGLAICRQLVGLMGGEIEVDSHPGNGSRFRFSAWFDAAPEPAPAVADTRPSATLPRWSGERVLLVEDIPVNRTIAVALLQKVGLSVATAGDGNEALAALERESFRLILMDIQMPVMDGLTAARQIRTDERFRDLPIIAMTAHATREDHEQSSAAGMNAHLTKPIMPRLLYDEIARWLPPLGETSSATDGEGAGDLPALAGIDQERGLALHLNRPAFYLKSLHAFRRDFAGSCQAIATALARGETAEARRLAHSLKSVGAALGAGPLAEQARRLEQLLAAPDSDREALATAQHALERCLNELLASLAGLPAPPPPAEEESGSAPEQLFAELENDLRSASASSESAFCALRTALEKNTSYKKNDKIIEEISALIDDVEYEAALEKLQTLRESWTKTKA</sequence>
<evidence type="ECO:0000256" key="14">
    <source>
        <dbReference type="PROSITE-ProRule" id="PRU00110"/>
    </source>
</evidence>
<keyword evidence="16" id="KW-0812">Transmembrane</keyword>
<dbReference type="Pfam" id="PF17152">
    <property type="entry name" value="CHASE8"/>
    <property type="match status" value="1"/>
</dbReference>
<gene>
    <name evidence="21" type="ORF">DFR40_1486</name>
</gene>
<dbReference type="InterPro" id="IPR003660">
    <property type="entry name" value="HAMP_dom"/>
</dbReference>
<protein>
    <recommendedName>
        <fullName evidence="12">Sensory/regulatory protein RpfC</fullName>
        <ecNumber evidence="3">2.7.13.3</ecNumber>
    </recommendedName>
    <alternativeName>
        <fullName evidence="13">Virulence sensor protein BvgS</fullName>
    </alternativeName>
</protein>
<evidence type="ECO:0000256" key="8">
    <source>
        <dbReference type="ARBA" id="ARBA00022840"/>
    </source>
</evidence>
<evidence type="ECO:0000256" key="10">
    <source>
        <dbReference type="ARBA" id="ARBA00058004"/>
    </source>
</evidence>
<dbReference type="SUPFAM" id="SSF47226">
    <property type="entry name" value="Histidine-containing phosphotransfer domain, HPT domain"/>
    <property type="match status" value="1"/>
</dbReference>
<organism evidence="21 22">
    <name type="scientific">Azonexus fungiphilus</name>
    <dbReference type="NCBI Taxonomy" id="146940"/>
    <lineage>
        <taxon>Bacteria</taxon>
        <taxon>Pseudomonadati</taxon>
        <taxon>Pseudomonadota</taxon>
        <taxon>Betaproteobacteria</taxon>
        <taxon>Rhodocyclales</taxon>
        <taxon>Azonexaceae</taxon>
        <taxon>Azonexus</taxon>
    </lineage>
</organism>
<keyword evidence="6" id="KW-0547">Nucleotide-binding</keyword>
<dbReference type="Gene3D" id="1.20.120.160">
    <property type="entry name" value="HPT domain"/>
    <property type="match status" value="1"/>
</dbReference>
<evidence type="ECO:0000259" key="18">
    <source>
        <dbReference type="PROSITE" id="PS50110"/>
    </source>
</evidence>
<dbReference type="CDD" id="cd00082">
    <property type="entry name" value="HisKA"/>
    <property type="match status" value="1"/>
</dbReference>
<feature type="domain" description="HPt" evidence="20">
    <location>
        <begin position="680"/>
        <end position="772"/>
    </location>
</feature>
<evidence type="ECO:0000256" key="3">
    <source>
        <dbReference type="ARBA" id="ARBA00012438"/>
    </source>
</evidence>
<feature type="modified residue" description="Phosphohistidine" evidence="14">
    <location>
        <position position="719"/>
    </location>
</feature>
<dbReference type="Gene3D" id="6.10.340.10">
    <property type="match status" value="1"/>
</dbReference>
<comment type="subcellular location">
    <subcellularLocation>
        <location evidence="2">Membrane</location>
    </subcellularLocation>
</comment>
<dbReference type="SUPFAM" id="SSF52172">
    <property type="entry name" value="CheY-like"/>
    <property type="match status" value="1"/>
</dbReference>
<dbReference type="EC" id="2.7.13.3" evidence="3"/>
<feature type="domain" description="Response regulatory" evidence="18">
    <location>
        <begin position="528"/>
        <end position="644"/>
    </location>
</feature>
<dbReference type="CDD" id="cd00088">
    <property type="entry name" value="HPT"/>
    <property type="match status" value="1"/>
</dbReference>
<dbReference type="SUPFAM" id="SSF47384">
    <property type="entry name" value="Homodimeric domain of signal transducing histidine kinase"/>
    <property type="match status" value="1"/>
</dbReference>
<accession>A0A495WIA9</accession>
<keyword evidence="5" id="KW-0808">Transferase</keyword>